<evidence type="ECO:0000256" key="4">
    <source>
        <dbReference type="ARBA" id="ARBA00022723"/>
    </source>
</evidence>
<dbReference type="InterPro" id="IPR008922">
    <property type="entry name" value="Di-copper_centre_dom_sf"/>
</dbReference>
<evidence type="ECO:0000313" key="15">
    <source>
        <dbReference type="EMBL" id="CRG91699.1"/>
    </source>
</evidence>
<keyword evidence="8" id="KW-0470">Melanin biosynthesis</keyword>
<reference evidence="15 16" key="1">
    <citation type="submission" date="2015-04" db="EMBL/GenBank/DDBJ databases">
        <authorList>
            <person name="Syromyatnikov M.Y."/>
            <person name="Popov V.N."/>
        </authorList>
    </citation>
    <scope>NUCLEOTIDE SEQUENCE [LARGE SCALE GENOMIC DNA]</scope>
    <source>
        <strain evidence="15">WF-38-12</strain>
    </source>
</reference>
<dbReference type="PANTHER" id="PTHR11474:SF76">
    <property type="entry name" value="SHKT DOMAIN-CONTAINING PROTEIN"/>
    <property type="match status" value="1"/>
</dbReference>
<keyword evidence="6" id="KW-0186">Copper</keyword>
<protein>
    <recommendedName>
        <fullName evidence="3">tyrosinase</fullName>
        <ecNumber evidence="3">1.14.18.1</ecNumber>
    </recommendedName>
</protein>
<dbReference type="EMBL" id="CVMT01000010">
    <property type="protein sequence ID" value="CRG91699.1"/>
    <property type="molecule type" value="Genomic_DNA"/>
</dbReference>
<evidence type="ECO:0000256" key="9">
    <source>
        <dbReference type="ARBA" id="ARBA00048233"/>
    </source>
</evidence>
<name>A0A0U1M7Z5_TALIS</name>
<feature type="signal peptide" evidence="12">
    <location>
        <begin position="1"/>
        <end position="20"/>
    </location>
</feature>
<dbReference type="STRING" id="28573.A0A0U1M7Z5"/>
<keyword evidence="5" id="KW-0560">Oxidoreductase</keyword>
<evidence type="ECO:0000256" key="3">
    <source>
        <dbReference type="ARBA" id="ARBA00011906"/>
    </source>
</evidence>
<evidence type="ECO:0000256" key="11">
    <source>
        <dbReference type="SAM" id="MobiDB-lite"/>
    </source>
</evidence>
<evidence type="ECO:0000259" key="13">
    <source>
        <dbReference type="PROSITE" id="PS00497"/>
    </source>
</evidence>
<keyword evidence="4" id="KW-0479">Metal-binding</keyword>
<dbReference type="GO" id="GO:0046872">
    <property type="term" value="F:metal ion binding"/>
    <property type="evidence" value="ECO:0007669"/>
    <property type="project" value="UniProtKB-KW"/>
</dbReference>
<dbReference type="AlphaFoldDB" id="A0A0U1M7Z5"/>
<evidence type="ECO:0000256" key="6">
    <source>
        <dbReference type="ARBA" id="ARBA00023008"/>
    </source>
</evidence>
<evidence type="ECO:0000256" key="10">
    <source>
        <dbReference type="ARBA" id="ARBA00048881"/>
    </source>
</evidence>
<evidence type="ECO:0000256" key="1">
    <source>
        <dbReference type="ARBA" id="ARBA00001973"/>
    </source>
</evidence>
<accession>A0A0U1M7Z5</accession>
<evidence type="ECO:0000256" key="8">
    <source>
        <dbReference type="ARBA" id="ARBA00023101"/>
    </source>
</evidence>
<dbReference type="InterPro" id="IPR050316">
    <property type="entry name" value="Tyrosinase/Hemocyanin"/>
</dbReference>
<keyword evidence="7" id="KW-0503">Monooxygenase</keyword>
<comment type="catalytic activity">
    <reaction evidence="10">
        <text>L-tyrosine + O2 = L-dopaquinone + H2O</text>
        <dbReference type="Rhea" id="RHEA:18117"/>
        <dbReference type="ChEBI" id="CHEBI:15377"/>
        <dbReference type="ChEBI" id="CHEBI:15379"/>
        <dbReference type="ChEBI" id="CHEBI:57924"/>
        <dbReference type="ChEBI" id="CHEBI:58315"/>
        <dbReference type="EC" id="1.14.18.1"/>
    </reaction>
</comment>
<feature type="chain" id="PRO_5006711677" description="tyrosinase" evidence="12">
    <location>
        <begin position="21"/>
        <end position="619"/>
    </location>
</feature>
<dbReference type="SUPFAM" id="SSF48056">
    <property type="entry name" value="Di-copper centre-containing domain"/>
    <property type="match status" value="1"/>
</dbReference>
<dbReference type="Gene3D" id="1.10.1280.10">
    <property type="entry name" value="Di-copper center containing domain from catechol oxidase"/>
    <property type="match status" value="1"/>
</dbReference>
<dbReference type="EC" id="1.14.18.1" evidence="3"/>
<sequence>MKASLLLLISLSALSKSAVGYAITGVSGGVNSETGERPARLDMRSLQSAGPAFDLFVQALSQFQSDDQSDLISYYEVAGIHGYPYRSWDNVEGTYQTGYCTHGSVIFPTWHRPYLALFEQRIWSYAQDIAKSYPDSQRQSYVDAAKTLRIPYWDWAVNPNLPESTTYQKITVNTPTGQQSFDNPLYSYKFHPLPVGTDIPSNDPLAKYTETVRSPDPSTGQSRIDNVNSGMSSNSAWLKSSTYQLLSSEKNYTVFSNNVLQDRGANYNNLEAIHDGVHALVGDGGHMTYFSMAAFDPIFWMHHASIDRIFALWEVLNPDSFIQPMGDKYGTFVLQAGAIEDVNTPLYPFHRSNNSDDFWTSETSRSTKAFGYTYPEIKDWGVDQTALQNNVRTAVNNLYNAPARKVSTGKSKRVNEPTSRAVLRTMTGTDFDSLAVNNLPRHWAINIAVDKYALDGKPFQIHFFYGQPDKDVQPSDYFHADNLIGTYRIFTGPNITMSRGNPSSVTSSSADGDEEQHLSAGQISLSPVLAQAFANGLLPDDAFEPEDVVPTLSERLNWRITDDAGEEVPVQTLTDKGKLRVAVVSRDVEPILEGEEHLFPRYGEWNHWQHATMGKLGAV</sequence>
<dbReference type="Pfam" id="PF00264">
    <property type="entry name" value="Tyrosinase"/>
    <property type="match status" value="1"/>
</dbReference>
<evidence type="ECO:0000256" key="12">
    <source>
        <dbReference type="SAM" id="SignalP"/>
    </source>
</evidence>
<dbReference type="GO" id="GO:0004503">
    <property type="term" value="F:tyrosinase activity"/>
    <property type="evidence" value="ECO:0007669"/>
    <property type="project" value="UniProtKB-EC"/>
</dbReference>
<evidence type="ECO:0000256" key="7">
    <source>
        <dbReference type="ARBA" id="ARBA00023033"/>
    </source>
</evidence>
<dbReference type="PROSITE" id="PS00498">
    <property type="entry name" value="TYROSINASE_2"/>
    <property type="match status" value="1"/>
</dbReference>
<evidence type="ECO:0000313" key="16">
    <source>
        <dbReference type="Proteomes" id="UP000054383"/>
    </source>
</evidence>
<feature type="domain" description="Tyrosinase copper-binding" evidence="14">
    <location>
        <begin position="296"/>
        <end position="307"/>
    </location>
</feature>
<dbReference type="OMA" id="VQGTGVH"/>
<evidence type="ECO:0000259" key="14">
    <source>
        <dbReference type="PROSITE" id="PS00498"/>
    </source>
</evidence>
<gene>
    <name evidence="15" type="primary">R1</name>
    <name evidence="15" type="ORF">PISL3812_08750</name>
</gene>
<dbReference type="OrthoDB" id="1658288at2759"/>
<dbReference type="Gene3D" id="2.60.310.20">
    <property type="match status" value="1"/>
</dbReference>
<evidence type="ECO:0000256" key="5">
    <source>
        <dbReference type="ARBA" id="ARBA00023002"/>
    </source>
</evidence>
<comment type="cofactor">
    <cofactor evidence="1">
        <name>Cu(2+)</name>
        <dbReference type="ChEBI" id="CHEBI:29036"/>
    </cofactor>
</comment>
<keyword evidence="12" id="KW-0732">Signal</keyword>
<dbReference type="GO" id="GO:0042438">
    <property type="term" value="P:melanin biosynthetic process"/>
    <property type="evidence" value="ECO:0007669"/>
    <property type="project" value="UniProtKB-KW"/>
</dbReference>
<dbReference type="InterPro" id="IPR041640">
    <property type="entry name" value="Tyrosinase_C"/>
</dbReference>
<dbReference type="InterPro" id="IPR002227">
    <property type="entry name" value="Tyrosinase_Cu-bd"/>
</dbReference>
<dbReference type="PANTHER" id="PTHR11474">
    <property type="entry name" value="TYROSINASE FAMILY MEMBER"/>
    <property type="match status" value="1"/>
</dbReference>
<comment type="similarity">
    <text evidence="2">Belongs to the tyrosinase family.</text>
</comment>
<dbReference type="PROSITE" id="PS00497">
    <property type="entry name" value="TYROSINASE_1"/>
    <property type="match status" value="1"/>
</dbReference>
<feature type="compositionally biased region" description="Polar residues" evidence="11">
    <location>
        <begin position="498"/>
        <end position="510"/>
    </location>
</feature>
<comment type="catalytic activity">
    <reaction evidence="9">
        <text>2 L-dopa + O2 = 2 L-dopaquinone + 2 H2O</text>
        <dbReference type="Rhea" id="RHEA:34287"/>
        <dbReference type="ChEBI" id="CHEBI:15377"/>
        <dbReference type="ChEBI" id="CHEBI:15379"/>
        <dbReference type="ChEBI" id="CHEBI:57504"/>
        <dbReference type="ChEBI" id="CHEBI:57924"/>
        <dbReference type="EC" id="1.14.18.1"/>
    </reaction>
</comment>
<feature type="region of interest" description="Disordered" evidence="11">
    <location>
        <begin position="498"/>
        <end position="518"/>
    </location>
</feature>
<organism evidence="15 16">
    <name type="scientific">Talaromyces islandicus</name>
    <name type="common">Penicillium islandicum</name>
    <dbReference type="NCBI Taxonomy" id="28573"/>
    <lineage>
        <taxon>Eukaryota</taxon>
        <taxon>Fungi</taxon>
        <taxon>Dikarya</taxon>
        <taxon>Ascomycota</taxon>
        <taxon>Pezizomycotina</taxon>
        <taxon>Eurotiomycetes</taxon>
        <taxon>Eurotiomycetidae</taxon>
        <taxon>Eurotiales</taxon>
        <taxon>Trichocomaceae</taxon>
        <taxon>Talaromyces</taxon>
        <taxon>Talaromyces sect. Islandici</taxon>
    </lineage>
</organism>
<dbReference type="Pfam" id="PF18132">
    <property type="entry name" value="Tyrosinase_C"/>
    <property type="match status" value="1"/>
</dbReference>
<feature type="domain" description="Tyrosinase copper-binding" evidence="13">
    <location>
        <begin position="102"/>
        <end position="119"/>
    </location>
</feature>
<dbReference type="PRINTS" id="PR00092">
    <property type="entry name" value="TYROSINASE"/>
</dbReference>
<proteinExistence type="inferred from homology"/>
<evidence type="ECO:0000256" key="2">
    <source>
        <dbReference type="ARBA" id="ARBA00009928"/>
    </source>
</evidence>
<dbReference type="Proteomes" id="UP000054383">
    <property type="component" value="Unassembled WGS sequence"/>
</dbReference>
<keyword evidence="16" id="KW-1185">Reference proteome</keyword>